<dbReference type="Pfam" id="PF12779">
    <property type="entry name" value="WXXGXW"/>
    <property type="match status" value="2"/>
</dbReference>
<name>A0ABU5DGA9_9BURK</name>
<feature type="compositionally biased region" description="Basic and acidic residues" evidence="1">
    <location>
        <begin position="105"/>
        <end position="121"/>
    </location>
</feature>
<organism evidence="3 4">
    <name type="scientific">Roseateles agri</name>
    <dbReference type="NCBI Taxonomy" id="3098619"/>
    <lineage>
        <taxon>Bacteria</taxon>
        <taxon>Pseudomonadati</taxon>
        <taxon>Pseudomonadota</taxon>
        <taxon>Betaproteobacteria</taxon>
        <taxon>Burkholderiales</taxon>
        <taxon>Sphaerotilaceae</taxon>
        <taxon>Roseateles</taxon>
    </lineage>
</organism>
<proteinExistence type="predicted"/>
<dbReference type="Proteomes" id="UP001285263">
    <property type="component" value="Unassembled WGS sequence"/>
</dbReference>
<feature type="region of interest" description="Disordered" evidence="1">
    <location>
        <begin position="105"/>
        <end position="127"/>
    </location>
</feature>
<dbReference type="EMBL" id="JAXCLA010000004">
    <property type="protein sequence ID" value="MDY0745326.1"/>
    <property type="molecule type" value="Genomic_DNA"/>
</dbReference>
<feature type="chain" id="PRO_5045372346" evidence="2">
    <location>
        <begin position="31"/>
        <end position="127"/>
    </location>
</feature>
<dbReference type="InterPro" id="IPR024447">
    <property type="entry name" value="YXWGXW_rpt"/>
</dbReference>
<keyword evidence="2" id="KW-0732">Signal</keyword>
<keyword evidence="4" id="KW-1185">Reference proteome</keyword>
<evidence type="ECO:0000313" key="4">
    <source>
        <dbReference type="Proteomes" id="UP001285263"/>
    </source>
</evidence>
<sequence length="127" mass="14299">MRTKIVLSSCLMAAGLAFGGVVIVPTAAMAATVWVQTAPPPLREEAVPAPRRGYVWTPGYWAWNGHSHVWHSGVWVKERRGYVYTQPTWVEHDGRWEFRRGAWARGDADHDGVPNGVDRRPNNPNRN</sequence>
<gene>
    <name evidence="3" type="ORF">SNE35_12465</name>
</gene>
<evidence type="ECO:0000256" key="1">
    <source>
        <dbReference type="SAM" id="MobiDB-lite"/>
    </source>
</evidence>
<dbReference type="RefSeq" id="WP_320423236.1">
    <property type="nucleotide sequence ID" value="NZ_JAXCLA010000004.1"/>
</dbReference>
<reference evidence="3 4" key="1">
    <citation type="submission" date="2023-11" db="EMBL/GenBank/DDBJ databases">
        <title>Paucibacter sp. nov., isolated from fresh soil in Korea.</title>
        <authorList>
            <person name="Le N.T.T."/>
        </authorList>
    </citation>
    <scope>NUCLEOTIDE SEQUENCE [LARGE SCALE GENOMIC DNA]</scope>
    <source>
        <strain evidence="3 4">R3-3</strain>
    </source>
</reference>
<feature type="signal peptide" evidence="2">
    <location>
        <begin position="1"/>
        <end position="30"/>
    </location>
</feature>
<evidence type="ECO:0000313" key="3">
    <source>
        <dbReference type="EMBL" id="MDY0745326.1"/>
    </source>
</evidence>
<accession>A0ABU5DGA9</accession>
<protein>
    <submittedName>
        <fullName evidence="3">YXWGXW repeat-containing protein</fullName>
    </submittedName>
</protein>
<comment type="caution">
    <text evidence="3">The sequence shown here is derived from an EMBL/GenBank/DDBJ whole genome shotgun (WGS) entry which is preliminary data.</text>
</comment>
<evidence type="ECO:0000256" key="2">
    <source>
        <dbReference type="SAM" id="SignalP"/>
    </source>
</evidence>